<evidence type="ECO:0000313" key="1">
    <source>
        <dbReference type="EMBL" id="KAF2629057.1"/>
    </source>
</evidence>
<accession>A0ACB6S501</accession>
<gene>
    <name evidence="1" type="ORF">BU25DRAFT_390089</name>
</gene>
<protein>
    <submittedName>
        <fullName evidence="1">Uncharacterized protein</fullName>
    </submittedName>
</protein>
<reference evidence="1" key="1">
    <citation type="journal article" date="2020" name="Stud. Mycol.">
        <title>101 Dothideomycetes genomes: a test case for predicting lifestyles and emergence of pathogens.</title>
        <authorList>
            <person name="Haridas S."/>
            <person name="Albert R."/>
            <person name="Binder M."/>
            <person name="Bloem J."/>
            <person name="Labutti K."/>
            <person name="Salamov A."/>
            <person name="Andreopoulos B."/>
            <person name="Baker S."/>
            <person name="Barry K."/>
            <person name="Bills G."/>
            <person name="Bluhm B."/>
            <person name="Cannon C."/>
            <person name="Castanera R."/>
            <person name="Culley D."/>
            <person name="Daum C."/>
            <person name="Ezra D."/>
            <person name="Gonzalez J."/>
            <person name="Henrissat B."/>
            <person name="Kuo A."/>
            <person name="Liang C."/>
            <person name="Lipzen A."/>
            <person name="Lutzoni F."/>
            <person name="Magnuson J."/>
            <person name="Mondo S."/>
            <person name="Nolan M."/>
            <person name="Ohm R."/>
            <person name="Pangilinan J."/>
            <person name="Park H.-J."/>
            <person name="Ramirez L."/>
            <person name="Alfaro M."/>
            <person name="Sun H."/>
            <person name="Tritt A."/>
            <person name="Yoshinaga Y."/>
            <person name="Zwiers L.-H."/>
            <person name="Turgeon B."/>
            <person name="Goodwin S."/>
            <person name="Spatafora J."/>
            <person name="Crous P."/>
            <person name="Grigoriev I."/>
        </authorList>
    </citation>
    <scope>NUCLEOTIDE SEQUENCE</scope>
    <source>
        <strain evidence="1">CBS 525.71</strain>
    </source>
</reference>
<sequence>MTATAAASPPQGYTSDLDHPKDELRTINFVTQALTMTFCTIFVWIRGYHKFRTVGLDLAVDDYLTFVSWLLMTGYCISGFILSVHGGGYHMWDISKETAEKFLQTAYAATIFYAPMTLAIKLSLLTLIARIFSPYKRRIQGIYALGGLLVVYYIISLILKIRICWPISAYWQGDQSKCLNQSAVITADSIISTVTDAIILLLPLPLTWSLQLPTVKKLRVGGMLAVGGLATAFSGWRLNLILTHGKSRDTTILFVQVVMSGNAEAGIALICTCLPAFVAQFNILRDRVGYGSSRGTDGRYEASGTYRRSTFKSAHLETGKGKKHGGLETWSDETELVTQVKSSLEREPAQPGGVIVRRVEVTHTVTYANDSDDGKKSPF</sequence>
<organism evidence="1 2">
    <name type="scientific">Macroventuria anomochaeta</name>
    <dbReference type="NCBI Taxonomy" id="301207"/>
    <lineage>
        <taxon>Eukaryota</taxon>
        <taxon>Fungi</taxon>
        <taxon>Dikarya</taxon>
        <taxon>Ascomycota</taxon>
        <taxon>Pezizomycotina</taxon>
        <taxon>Dothideomycetes</taxon>
        <taxon>Pleosporomycetidae</taxon>
        <taxon>Pleosporales</taxon>
        <taxon>Pleosporineae</taxon>
        <taxon>Didymellaceae</taxon>
        <taxon>Macroventuria</taxon>
    </lineage>
</organism>
<dbReference type="Proteomes" id="UP000799754">
    <property type="component" value="Unassembled WGS sequence"/>
</dbReference>
<dbReference type="EMBL" id="MU006711">
    <property type="protein sequence ID" value="KAF2629057.1"/>
    <property type="molecule type" value="Genomic_DNA"/>
</dbReference>
<comment type="caution">
    <text evidence="1">The sequence shown here is derived from an EMBL/GenBank/DDBJ whole genome shotgun (WGS) entry which is preliminary data.</text>
</comment>
<evidence type="ECO:0000313" key="2">
    <source>
        <dbReference type="Proteomes" id="UP000799754"/>
    </source>
</evidence>
<keyword evidence="2" id="KW-1185">Reference proteome</keyword>
<proteinExistence type="predicted"/>
<name>A0ACB6S501_9PLEO</name>